<dbReference type="InterPro" id="IPR013491">
    <property type="entry name" value="Tape_meas_N"/>
</dbReference>
<feature type="domain" description="Tape measure protein N-terminal" evidence="3">
    <location>
        <begin position="70"/>
        <end position="254"/>
    </location>
</feature>
<dbReference type="GO" id="GO:0051880">
    <property type="term" value="F:G-quadruplex DNA binding"/>
    <property type="evidence" value="ECO:0007669"/>
    <property type="project" value="TreeGrafter"/>
</dbReference>
<dbReference type="Proteomes" id="UP000295620">
    <property type="component" value="Unassembled WGS sequence"/>
</dbReference>
<sequence length="1351" mass="147328">MNVAGGDLNWISTINDSEFHRSIQRMEREVNRTTSSITAQSNQIENYAKKASEAVAAYFSVQAATSFVSSLVDVRNQFQQLDIAFSTMLKSKAAADTLMKELIVFAGTTPFGLKEAAGAAKQLLAYGSTAKTVVGELRMLGDVAAGVSVPIGDLVYLYGTLKTQGRAYAMDIRQFAGRGIPIYAELAKVLKVGKDEVAGLVEAGKVGFPQVEQAFKNMTAAGGMFGGLMEAQSKSWGGMIERFKDAWDIMLNDIAMSQEGLFSLGIESATAMVENYKELLDIIGLLIYAYGAYRAAVIAYAVANSLATASVVVHGLSVRQLTVMETLLAASKRMLISLQATYNAVLAASPIGATIALLAALGAVIYSLSQYVSAAEATQERFNRIQEESSTSAVKEARSIKALVDVIKSQTATNDQRAAAYKKLQETTKGVLIGFSQEEIAAGKATNAIKLYIKSIQDAAVARTAFSEFQKINDQLAELEVKGIKAISMMDKAALRAKGLGAYINYSVSGFPESEREQYNAARSIALYGGDGNDALVKQQKANLQKQLDDLTKKYGSEITNELTKGVSDEAATTATKRRSVDTIDAEIKKLTEEQKAVSETSKQYNEYQKQIKKLEEEKARITGKQTAADKREISEREKFLNKLSEIEAEASRKGLTKNEEEIKAAQDKAEELRKNAIKLGLKPETITRINNVEIAETGAIKYRQDTELLETELVKQKALYDDFEAYKSSLGKDAAEKRYKNEIDTSVNYLQKLEAERGKILDKDPMDMTGPEIERLRAYDKLIDEQAAVEAKKYDDLMKSLVSYQQERQAKIEKYNEDIALIENDPTAIAERKKQLDKELKELDDANLKKLESYQALFSGIEDLSKTSALKLLADTKQQFEKNVKEGGIIDPAEIEKIRKYLGDVEKGIKEGAGKELIQMANTIDGIVSSIGAMDSVFGKVLSTVANVAGQVGNIKKGMDDFKDSDTGLGKLTAGLGILGAGISIFQSVFSLFDRSAQREAQASYSRDLQNKQTEALNKALERQIALLNDAYGTDRIVKYNEAITQARANEEKYQSQLTGRYALTGNKALDDIIAKINNGEKFANNGTQIKKSELTSLPTDIEALRTLLAENKLDAQTALIVENLIKAAETARELVNNLNAENVGSSLDTIADQFIATLTDGTQDFGKSFEDTIRKSILNGFKGELIKTQLQKFYDEFANLSQGGLTEDEIAKLRDSYLTAAEKAKKDIENLGKATGIDLTDSGDSSSALNKNIKQITSDQANALEGITRGTYDLTKRVVVNGTETNTLLNPIGKTSIELLNIAKANFDSVLKIEANTAQTVVELKSAVVELKAIAKNTNSGSLRGGGLI</sequence>
<feature type="transmembrane region" description="Helical" evidence="2">
    <location>
        <begin position="342"/>
        <end position="366"/>
    </location>
</feature>
<comment type="caution">
    <text evidence="4">The sequence shown here is derived from an EMBL/GenBank/DDBJ whole genome shotgun (WGS) entry which is preliminary data.</text>
</comment>
<evidence type="ECO:0000256" key="2">
    <source>
        <dbReference type="SAM" id="Phobius"/>
    </source>
</evidence>
<dbReference type="GO" id="GO:0007004">
    <property type="term" value="P:telomere maintenance via telomerase"/>
    <property type="evidence" value="ECO:0007669"/>
    <property type="project" value="TreeGrafter"/>
</dbReference>
<organism evidence="4 5">
    <name type="scientific">Pedobacter metabolipauper</name>
    <dbReference type="NCBI Taxonomy" id="425513"/>
    <lineage>
        <taxon>Bacteria</taxon>
        <taxon>Pseudomonadati</taxon>
        <taxon>Bacteroidota</taxon>
        <taxon>Sphingobacteriia</taxon>
        <taxon>Sphingobacteriales</taxon>
        <taxon>Sphingobacteriaceae</taxon>
        <taxon>Pedobacter</taxon>
    </lineage>
</organism>
<reference evidence="4 5" key="1">
    <citation type="submission" date="2019-03" db="EMBL/GenBank/DDBJ databases">
        <title>Genomic Encyclopedia of Archaeal and Bacterial Type Strains, Phase II (KMG-II): from individual species to whole genera.</title>
        <authorList>
            <person name="Goeker M."/>
        </authorList>
    </citation>
    <scope>NUCLEOTIDE SEQUENCE [LARGE SCALE GENOMIC DNA]</scope>
    <source>
        <strain evidence="4 5">DSM 19035</strain>
    </source>
</reference>
<feature type="coiled-coil region" evidence="1">
    <location>
        <begin position="1012"/>
        <end position="1058"/>
    </location>
</feature>
<keyword evidence="5" id="KW-1185">Reference proteome</keyword>
<evidence type="ECO:0000259" key="3">
    <source>
        <dbReference type="Pfam" id="PF20155"/>
    </source>
</evidence>
<dbReference type="Pfam" id="PF20155">
    <property type="entry name" value="TMP_3"/>
    <property type="match status" value="1"/>
</dbReference>
<evidence type="ECO:0000256" key="1">
    <source>
        <dbReference type="SAM" id="Coils"/>
    </source>
</evidence>
<feature type="coiled-coil region" evidence="1">
    <location>
        <begin position="806"/>
        <end position="850"/>
    </location>
</feature>
<feature type="coiled-coil region" evidence="1">
    <location>
        <begin position="656"/>
        <end position="683"/>
    </location>
</feature>
<keyword evidence="2" id="KW-0812">Transmembrane</keyword>
<keyword evidence="2" id="KW-1133">Transmembrane helix</keyword>
<dbReference type="PANTHER" id="PTHR18867">
    <property type="entry name" value="RAD50"/>
    <property type="match status" value="1"/>
</dbReference>
<dbReference type="GO" id="GO:0000722">
    <property type="term" value="P:telomere maintenance via recombination"/>
    <property type="evidence" value="ECO:0007669"/>
    <property type="project" value="TreeGrafter"/>
</dbReference>
<keyword evidence="1" id="KW-0175">Coiled coil</keyword>
<evidence type="ECO:0000313" key="4">
    <source>
        <dbReference type="EMBL" id="TDQ12160.1"/>
    </source>
</evidence>
<proteinExistence type="predicted"/>
<dbReference type="RefSeq" id="WP_133575168.1">
    <property type="nucleotide sequence ID" value="NZ_SNYC01000003.1"/>
</dbReference>
<gene>
    <name evidence="4" type="ORF">ATK78_1292</name>
</gene>
<evidence type="ECO:0000313" key="5">
    <source>
        <dbReference type="Proteomes" id="UP000295620"/>
    </source>
</evidence>
<feature type="coiled-coil region" evidence="1">
    <location>
        <begin position="591"/>
        <end position="632"/>
    </location>
</feature>
<dbReference type="GO" id="GO:0006302">
    <property type="term" value="P:double-strand break repair"/>
    <property type="evidence" value="ECO:0007669"/>
    <property type="project" value="TreeGrafter"/>
</dbReference>
<dbReference type="PANTHER" id="PTHR18867:SF12">
    <property type="entry name" value="DNA REPAIR PROTEIN RAD50"/>
    <property type="match status" value="1"/>
</dbReference>
<accession>A0A4R6T3P3</accession>
<name>A0A4R6T3P3_9SPHI</name>
<dbReference type="GO" id="GO:0043047">
    <property type="term" value="F:single-stranded telomeric DNA binding"/>
    <property type="evidence" value="ECO:0007669"/>
    <property type="project" value="TreeGrafter"/>
</dbReference>
<dbReference type="EMBL" id="SNYC01000003">
    <property type="protein sequence ID" value="TDQ12160.1"/>
    <property type="molecule type" value="Genomic_DNA"/>
</dbReference>
<dbReference type="OrthoDB" id="1414895at2"/>
<keyword evidence="2" id="KW-0472">Membrane</keyword>
<protein>
    <recommendedName>
        <fullName evidence="3">Tape measure protein N-terminal domain-containing protein</fullName>
    </recommendedName>
</protein>
<dbReference type="GO" id="GO:0003691">
    <property type="term" value="F:double-stranded telomeric DNA binding"/>
    <property type="evidence" value="ECO:0007669"/>
    <property type="project" value="TreeGrafter"/>
</dbReference>